<dbReference type="GO" id="GO:0045454">
    <property type="term" value="P:cell redox homeostasis"/>
    <property type="evidence" value="ECO:0007669"/>
    <property type="project" value="TreeGrafter"/>
</dbReference>
<accession>A0A2T9ZKX4</accession>
<dbReference type="EMBL" id="MBFS01000028">
    <property type="protein sequence ID" value="PVV05200.1"/>
    <property type="molecule type" value="Genomic_DNA"/>
</dbReference>
<gene>
    <name evidence="3" type="ORF">BB560_000291</name>
</gene>
<organism evidence="3 4">
    <name type="scientific">Smittium megazygosporum</name>
    <dbReference type="NCBI Taxonomy" id="133381"/>
    <lineage>
        <taxon>Eukaryota</taxon>
        <taxon>Fungi</taxon>
        <taxon>Fungi incertae sedis</taxon>
        <taxon>Zoopagomycota</taxon>
        <taxon>Kickxellomycotina</taxon>
        <taxon>Harpellomycetes</taxon>
        <taxon>Harpellales</taxon>
        <taxon>Legeriomycetaceae</taxon>
        <taxon>Smittium</taxon>
    </lineage>
</organism>
<dbReference type="OrthoDB" id="10001928at2759"/>
<dbReference type="PANTHER" id="PTHR43503:SF2">
    <property type="entry name" value="NEGATIVE REGULATOR OF SPORULATION MDS3-RELATED"/>
    <property type="match status" value="1"/>
</dbReference>
<keyword evidence="1" id="KW-0880">Kelch repeat</keyword>
<keyword evidence="2" id="KW-0677">Repeat</keyword>
<dbReference type="SUPFAM" id="SSF117281">
    <property type="entry name" value="Kelch motif"/>
    <property type="match status" value="1"/>
</dbReference>
<dbReference type="InterPro" id="IPR006652">
    <property type="entry name" value="Kelch_1"/>
</dbReference>
<name>A0A2T9ZKX4_9FUNG</name>
<evidence type="ECO:0000313" key="3">
    <source>
        <dbReference type="EMBL" id="PVV05200.1"/>
    </source>
</evidence>
<dbReference type="AlphaFoldDB" id="A0A2T9ZKX4"/>
<dbReference type="Pfam" id="PF01344">
    <property type="entry name" value="Kelch_1"/>
    <property type="match status" value="1"/>
</dbReference>
<comment type="caution">
    <text evidence="3">The sequence shown here is derived from an EMBL/GenBank/DDBJ whole genome shotgun (WGS) entry which is preliminary data.</text>
</comment>
<sequence>MELEKYISEIKKQKKAFSSKNEYNLEYKISNCNGNIPPPLVGATTAFLDGRVYLHGGRIEGSGSLNSDIYVFHPLTKKWRIVDGYSENQLQYNDRQKLINLKALDYESIKNTRLKRAFHSAVIFKRFIVFFGGITADPHASEKSSPFRHNRNSSRVFGVRNKNFPIFRNILGSQTNQASETLSTHILGDGEHIVSSDVIAFDTKYEVWIEVASIGKSIRSLNKLEMEKAKNVNPAGNKFVHIEVMDPQPRYAHLASVVYGDKMVIIGGKGNYEEQIKEFNVYDLTSHRWICKKIVDADISVFISSLRPLFNGSALLYTSRSVGNKNYGLYSIGPAPKFLLEQVSHKSDLKIPHVKLPELNIISDSSTFLSGLFLDSNKDLLFSIWSYNSVNKSWRSLLHDPDNIKGSWGCSNIIDTTQKLISFGDSNIVLKKRAKNDQNVFNQCIEIDLRLLGLANINSVRSEVVFSKLQLDESENLDLELSTLSDSILRTNAILESAQNLGFLALSTQQLSDVWLETTDGKIVLVNSRLLEERCIAMCKSWSIGTIAANSERRTTENYSYIYNDSIIQINRPDKSALTKRNSASRLFNLKNSKNINKMLVPEVSDVVIPLIKFIYSGVLEIVPPAAHSTNSTSIKSSILIDSSNRRTISVLGRLIYLGQSWNLDNLVSAASLLLEQKISYDTVLYILDAVHKLKLPHIERICLSVIKNNLSLKNLQESYIWNNLSESTRYYVESKIAEKQKCP</sequence>
<dbReference type="InterPro" id="IPR015915">
    <property type="entry name" value="Kelch-typ_b-propeller"/>
</dbReference>
<evidence type="ECO:0000256" key="1">
    <source>
        <dbReference type="ARBA" id="ARBA00022441"/>
    </source>
</evidence>
<evidence type="ECO:0000256" key="2">
    <source>
        <dbReference type="ARBA" id="ARBA00022737"/>
    </source>
</evidence>
<dbReference type="STRING" id="133381.A0A2T9ZKX4"/>
<protein>
    <recommendedName>
        <fullName evidence="5">BTB domain-containing protein</fullName>
    </recommendedName>
</protein>
<keyword evidence="4" id="KW-1185">Reference proteome</keyword>
<dbReference type="Gene3D" id="3.30.710.10">
    <property type="entry name" value="Potassium Channel Kv1.1, Chain A"/>
    <property type="match status" value="1"/>
</dbReference>
<dbReference type="Gene3D" id="2.120.10.80">
    <property type="entry name" value="Kelch-type beta propeller"/>
    <property type="match status" value="2"/>
</dbReference>
<reference evidence="3 4" key="1">
    <citation type="journal article" date="2018" name="MBio">
        <title>Comparative Genomics Reveals the Core Gene Toolbox for the Fungus-Insect Symbiosis.</title>
        <authorList>
            <person name="Wang Y."/>
            <person name="Stata M."/>
            <person name="Wang W."/>
            <person name="Stajich J.E."/>
            <person name="White M.M."/>
            <person name="Moncalvo J.M."/>
        </authorList>
    </citation>
    <scope>NUCLEOTIDE SEQUENCE [LARGE SCALE GENOMIC DNA]</scope>
    <source>
        <strain evidence="3 4">SC-DP-2</strain>
    </source>
</reference>
<proteinExistence type="predicted"/>
<evidence type="ECO:0000313" key="4">
    <source>
        <dbReference type="Proteomes" id="UP000245609"/>
    </source>
</evidence>
<dbReference type="GO" id="GO:0005829">
    <property type="term" value="C:cytosol"/>
    <property type="evidence" value="ECO:0007669"/>
    <property type="project" value="TreeGrafter"/>
</dbReference>
<dbReference type="InterPro" id="IPR011333">
    <property type="entry name" value="SKP1/BTB/POZ_sf"/>
</dbReference>
<dbReference type="PANTHER" id="PTHR43503">
    <property type="entry name" value="MCG48959-RELATED"/>
    <property type="match status" value="1"/>
</dbReference>
<dbReference type="GO" id="GO:0005739">
    <property type="term" value="C:mitochondrion"/>
    <property type="evidence" value="ECO:0007669"/>
    <property type="project" value="TreeGrafter"/>
</dbReference>
<evidence type="ECO:0008006" key="5">
    <source>
        <dbReference type="Google" id="ProtNLM"/>
    </source>
</evidence>
<dbReference type="Proteomes" id="UP000245609">
    <property type="component" value="Unassembled WGS sequence"/>
</dbReference>